<dbReference type="EMBL" id="AP018227">
    <property type="protein sequence ID" value="BAY84442.1"/>
    <property type="molecule type" value="Genomic_DNA"/>
</dbReference>
<evidence type="ECO:0000313" key="1">
    <source>
        <dbReference type="EMBL" id="BAY84442.1"/>
    </source>
</evidence>
<gene>
    <name evidence="1" type="ORF">NIES267_39380</name>
</gene>
<accession>A0A1Z4LT91</accession>
<dbReference type="AlphaFoldDB" id="A0A1Z4LT91"/>
<keyword evidence="2" id="KW-1185">Reference proteome</keyword>
<protein>
    <submittedName>
        <fullName evidence="1">Uncharacterized protein</fullName>
    </submittedName>
</protein>
<evidence type="ECO:0000313" key="2">
    <source>
        <dbReference type="Proteomes" id="UP000218418"/>
    </source>
</evidence>
<proteinExistence type="predicted"/>
<name>A0A1Z4LT91_9CYAN</name>
<dbReference type="Proteomes" id="UP000218418">
    <property type="component" value="Chromosome"/>
</dbReference>
<sequence>MSLECPKRKLCFVIRKKSLYQAQHEFFLPISRTYFLELQTHLKGQLCEIYKDKKDYESNNSTIAHAFTRRTREKRANA</sequence>
<organism evidence="1 2">
    <name type="scientific">Calothrix parasitica NIES-267</name>
    <dbReference type="NCBI Taxonomy" id="1973488"/>
    <lineage>
        <taxon>Bacteria</taxon>
        <taxon>Bacillati</taxon>
        <taxon>Cyanobacteriota</taxon>
        <taxon>Cyanophyceae</taxon>
        <taxon>Nostocales</taxon>
        <taxon>Calotrichaceae</taxon>
        <taxon>Calothrix</taxon>
    </lineage>
</organism>
<reference evidence="1 2" key="1">
    <citation type="submission" date="2017-06" db="EMBL/GenBank/DDBJ databases">
        <title>Genome sequencing of cyanobaciteial culture collection at National Institute for Environmental Studies (NIES).</title>
        <authorList>
            <person name="Hirose Y."/>
            <person name="Shimura Y."/>
            <person name="Fujisawa T."/>
            <person name="Nakamura Y."/>
            <person name="Kawachi M."/>
        </authorList>
    </citation>
    <scope>NUCLEOTIDE SEQUENCE [LARGE SCALE GENOMIC DNA]</scope>
    <source>
        <strain evidence="1 2">NIES-267</strain>
    </source>
</reference>